<gene>
    <name evidence="1" type="ORF">THRCLA_06573</name>
</gene>
<dbReference type="Gene3D" id="1.25.40.20">
    <property type="entry name" value="Ankyrin repeat-containing domain"/>
    <property type="match status" value="2"/>
</dbReference>
<dbReference type="InterPro" id="IPR002110">
    <property type="entry name" value="Ankyrin_rpt"/>
</dbReference>
<dbReference type="EMBL" id="JNBS01001821">
    <property type="protein sequence ID" value="OQR99246.1"/>
    <property type="molecule type" value="Genomic_DNA"/>
</dbReference>
<dbReference type="PANTHER" id="PTHR46586">
    <property type="entry name" value="ANKYRIN REPEAT-CONTAINING PROTEIN"/>
    <property type="match status" value="1"/>
</dbReference>
<organism evidence="1 2">
    <name type="scientific">Thraustotheca clavata</name>
    <dbReference type="NCBI Taxonomy" id="74557"/>
    <lineage>
        <taxon>Eukaryota</taxon>
        <taxon>Sar</taxon>
        <taxon>Stramenopiles</taxon>
        <taxon>Oomycota</taxon>
        <taxon>Saprolegniomycetes</taxon>
        <taxon>Saprolegniales</taxon>
        <taxon>Achlyaceae</taxon>
        <taxon>Thraustotheca</taxon>
    </lineage>
</organism>
<comment type="caution">
    <text evidence="1">The sequence shown here is derived from an EMBL/GenBank/DDBJ whole genome shotgun (WGS) entry which is preliminary data.</text>
</comment>
<dbReference type="OrthoDB" id="60433at2759"/>
<protein>
    <submittedName>
        <fullName evidence="1">Uncharacterized protein</fullName>
    </submittedName>
</protein>
<dbReference type="Proteomes" id="UP000243217">
    <property type="component" value="Unassembled WGS sequence"/>
</dbReference>
<evidence type="ECO:0000313" key="1">
    <source>
        <dbReference type="EMBL" id="OQR99246.1"/>
    </source>
</evidence>
<accession>A0A1V9ZMP0</accession>
<reference evidence="1 2" key="1">
    <citation type="journal article" date="2014" name="Genome Biol. Evol.">
        <title>The secreted proteins of Achlya hypogyna and Thraustotheca clavata identify the ancestral oomycete secretome and reveal gene acquisitions by horizontal gene transfer.</title>
        <authorList>
            <person name="Misner I."/>
            <person name="Blouin N."/>
            <person name="Leonard G."/>
            <person name="Richards T.A."/>
            <person name="Lane C.E."/>
        </authorList>
    </citation>
    <scope>NUCLEOTIDE SEQUENCE [LARGE SCALE GENOMIC DNA]</scope>
    <source>
        <strain evidence="1 2">ATCC 34112</strain>
    </source>
</reference>
<dbReference type="InterPro" id="IPR052050">
    <property type="entry name" value="SecEffector_AnkRepeat"/>
</dbReference>
<dbReference type="SUPFAM" id="SSF48403">
    <property type="entry name" value="Ankyrin repeat"/>
    <property type="match status" value="1"/>
</dbReference>
<proteinExistence type="predicted"/>
<sequence length="334" mass="38442">MAHVLFLPELMEIITEYQDGLNKWTMELVNRLRRVHLSTYQLTTFLLDDIAPFHELYPTWFTYYGYAGLEKLVAYRRAFRIPLLYYALIHGNAHLVKYLEIKFDVPIKEKAWLLASIYGHVSITEYLFKHHAQSYTIKVMDNAALHNHVGMIKYLHQSGLAIAPTIRNTACSRGHLQVLKYAHENNLGEWDSSGVDAAARGGYLEILKFLHAHNYDGFGPSTMNIAVLYGHIDVVQFLHIYRNEGCTADALIFAAKYGKISLVKFLDENRQERDLRRTLKAAIKHGHVDVVQYLLLRHRLEIDFKAAKRAASHYNQSEILSMLKSKAHDSCAIQ</sequence>
<dbReference type="Pfam" id="PF12796">
    <property type="entry name" value="Ank_2"/>
    <property type="match status" value="1"/>
</dbReference>
<dbReference type="STRING" id="74557.A0A1V9ZMP0"/>
<name>A0A1V9ZMP0_9STRA</name>
<dbReference type="InterPro" id="IPR036770">
    <property type="entry name" value="Ankyrin_rpt-contain_sf"/>
</dbReference>
<evidence type="ECO:0000313" key="2">
    <source>
        <dbReference type="Proteomes" id="UP000243217"/>
    </source>
</evidence>
<keyword evidence="2" id="KW-1185">Reference proteome</keyword>
<dbReference type="AlphaFoldDB" id="A0A1V9ZMP0"/>
<dbReference type="PANTHER" id="PTHR46586:SF3">
    <property type="entry name" value="ANKYRIN REPEAT-CONTAINING PROTEIN"/>
    <property type="match status" value="1"/>
</dbReference>